<evidence type="ECO:0000313" key="3">
    <source>
        <dbReference type="Proteomes" id="UP000289323"/>
    </source>
</evidence>
<sequence>MSTYIFPVRNGTPKAGQTDPKKEINTCWSVDVFRTVERFIDALRDYVGPQEPCPPAAGSPANPAGNPPPPPPPLAAYIDTPTGLLILSCYARLIQIFGVAVFVVETFAEMACPSSYVQLRLGGFAPHPTAPSQRSGPARRSRRGDG</sequence>
<feature type="compositionally biased region" description="Basic residues" evidence="1">
    <location>
        <begin position="137"/>
        <end position="146"/>
    </location>
</feature>
<gene>
    <name evidence="2" type="ORF">TT172_LOCUS9895</name>
</gene>
<evidence type="ECO:0000313" key="2">
    <source>
        <dbReference type="EMBL" id="SPQ27476.1"/>
    </source>
</evidence>
<organism evidence="2 3">
    <name type="scientific">Thermothielavioides terrestris</name>
    <dbReference type="NCBI Taxonomy" id="2587410"/>
    <lineage>
        <taxon>Eukaryota</taxon>
        <taxon>Fungi</taxon>
        <taxon>Dikarya</taxon>
        <taxon>Ascomycota</taxon>
        <taxon>Pezizomycotina</taxon>
        <taxon>Sordariomycetes</taxon>
        <taxon>Sordariomycetidae</taxon>
        <taxon>Sordariales</taxon>
        <taxon>Chaetomiaceae</taxon>
        <taxon>Thermothielavioides</taxon>
    </lineage>
</organism>
<accession>A0A3S4AW66</accession>
<name>A0A3S4AW66_9PEZI</name>
<dbReference type="AlphaFoldDB" id="A0A3S4AW66"/>
<evidence type="ECO:0000256" key="1">
    <source>
        <dbReference type="SAM" id="MobiDB-lite"/>
    </source>
</evidence>
<proteinExistence type="predicted"/>
<feature type="region of interest" description="Disordered" evidence="1">
    <location>
        <begin position="50"/>
        <end position="74"/>
    </location>
</feature>
<reference evidence="2 3" key="1">
    <citation type="submission" date="2018-04" db="EMBL/GenBank/DDBJ databases">
        <authorList>
            <person name="Huttner S."/>
            <person name="Dainat J."/>
        </authorList>
    </citation>
    <scope>NUCLEOTIDE SEQUENCE [LARGE SCALE GENOMIC DNA]</scope>
</reference>
<dbReference type="Proteomes" id="UP000289323">
    <property type="component" value="Unassembled WGS sequence"/>
</dbReference>
<dbReference type="EMBL" id="OUUZ01000019">
    <property type="protein sequence ID" value="SPQ27476.1"/>
    <property type="molecule type" value="Genomic_DNA"/>
</dbReference>
<feature type="compositionally biased region" description="Pro residues" evidence="1">
    <location>
        <begin position="65"/>
        <end position="74"/>
    </location>
</feature>
<protein>
    <submittedName>
        <fullName evidence="2">Bae3afa9-07d6-4cb4-8ebe-eda77dc655db</fullName>
    </submittedName>
</protein>
<feature type="region of interest" description="Disordered" evidence="1">
    <location>
        <begin position="126"/>
        <end position="146"/>
    </location>
</feature>